<reference evidence="1 2" key="1">
    <citation type="submission" date="2014-02" db="EMBL/GenBank/DDBJ databases">
        <authorList>
            <person name="Sears C."/>
            <person name="Carroll K."/>
            <person name="Sack B.R."/>
            <person name="Qadri F."/>
            <person name="Myers L.L."/>
            <person name="Chung G.-T."/>
            <person name="Escheverria P."/>
            <person name="Fraser C.M."/>
            <person name="Sadzewicz L."/>
            <person name="Shefchek K.A."/>
            <person name="Tallon L."/>
            <person name="Das S.P."/>
            <person name="Daugherty S."/>
            <person name="Mongodin E.F."/>
        </authorList>
    </citation>
    <scope>NUCLEOTIDE SEQUENCE [LARGE SCALE GENOMIC DNA]</scope>
    <source>
        <strain evidence="1 2">S36L11</strain>
    </source>
</reference>
<accession>A0A016ASC3</accession>
<gene>
    <name evidence="1" type="ORF">M136_5090</name>
</gene>
<dbReference type="AlphaFoldDB" id="A0A016ASC3"/>
<sequence>PLYPSYSSVEKRKINIAYIGINNHEIDLIAPFIEALKCENVKNSYRLILYGNTISNEKWNQLGLSEIAEYRGWLDYSKDVSTLKDIDVFLQLLDDNNVSKAGWPNKLGDYLAFGKPVILSPYGDIIDFVKNEKGFFIVEYNKYSILKILQEIKDIPYSDLKTMGYANRQLAEKISWKNRAKNIEYICNKIRFNNETVKN</sequence>
<dbReference type="RefSeq" id="WP_032569366.1">
    <property type="nucleotide sequence ID" value="NZ_JGDJ01000066.1"/>
</dbReference>
<feature type="non-terminal residue" evidence="1">
    <location>
        <position position="1"/>
    </location>
</feature>
<evidence type="ECO:0000313" key="1">
    <source>
        <dbReference type="EMBL" id="EXZ31151.1"/>
    </source>
</evidence>
<dbReference type="Pfam" id="PF13692">
    <property type="entry name" value="Glyco_trans_1_4"/>
    <property type="match status" value="1"/>
</dbReference>
<protein>
    <submittedName>
        <fullName evidence="1">Glycosyl transferases group 1 family protein</fullName>
    </submittedName>
</protein>
<comment type="caution">
    <text evidence="1">The sequence shown here is derived from an EMBL/GenBank/DDBJ whole genome shotgun (WGS) entry which is preliminary data.</text>
</comment>
<evidence type="ECO:0000313" key="2">
    <source>
        <dbReference type="Proteomes" id="UP000022082"/>
    </source>
</evidence>
<dbReference type="EMBL" id="JGDJ01000066">
    <property type="protein sequence ID" value="EXZ31151.1"/>
    <property type="molecule type" value="Genomic_DNA"/>
</dbReference>
<organism evidence="1 2">
    <name type="scientific">Bacteroides fragilis str. S36L11</name>
    <dbReference type="NCBI Taxonomy" id="1339327"/>
    <lineage>
        <taxon>Bacteria</taxon>
        <taxon>Pseudomonadati</taxon>
        <taxon>Bacteroidota</taxon>
        <taxon>Bacteroidia</taxon>
        <taxon>Bacteroidales</taxon>
        <taxon>Bacteroidaceae</taxon>
        <taxon>Bacteroides</taxon>
    </lineage>
</organism>
<keyword evidence="1" id="KW-0808">Transferase</keyword>
<dbReference type="Gene3D" id="3.40.50.2000">
    <property type="entry name" value="Glycogen Phosphorylase B"/>
    <property type="match status" value="1"/>
</dbReference>
<dbReference type="Proteomes" id="UP000022082">
    <property type="component" value="Unassembled WGS sequence"/>
</dbReference>
<proteinExistence type="predicted"/>
<dbReference type="PATRIC" id="fig|1339327.3.peg.348"/>
<name>A0A016ASC3_BACFG</name>
<dbReference type="SUPFAM" id="SSF53756">
    <property type="entry name" value="UDP-Glycosyltransferase/glycogen phosphorylase"/>
    <property type="match status" value="1"/>
</dbReference>
<dbReference type="GO" id="GO:0016740">
    <property type="term" value="F:transferase activity"/>
    <property type="evidence" value="ECO:0007669"/>
    <property type="project" value="UniProtKB-KW"/>
</dbReference>